<evidence type="ECO:0000259" key="1">
    <source>
        <dbReference type="Pfam" id="PF02263"/>
    </source>
</evidence>
<protein>
    <recommendedName>
        <fullName evidence="1">Guanylate-binding protein N-terminal domain-containing protein</fullName>
    </recommendedName>
</protein>
<comment type="caution">
    <text evidence="2">The sequence shown here is derived from an EMBL/GenBank/DDBJ whole genome shotgun (WGS) entry which is preliminary data.</text>
</comment>
<dbReference type="PANTHER" id="PTHR22796:SF1">
    <property type="entry name" value="VWFA DOMAIN-CONTAINING PROTEIN"/>
    <property type="match status" value="1"/>
</dbReference>
<reference evidence="2" key="1">
    <citation type="submission" date="2019-03" db="EMBL/GenBank/DDBJ databases">
        <title>Long read genome sequence of the mycoparasitic Pythium oligandrum ATCC 38472 isolated from sugarbeet rhizosphere.</title>
        <authorList>
            <person name="Gaulin E."/>
        </authorList>
    </citation>
    <scope>NUCLEOTIDE SEQUENCE</scope>
    <source>
        <strain evidence="2">ATCC 38472_TT</strain>
    </source>
</reference>
<accession>A0A8K1FIX9</accession>
<dbReference type="GO" id="GO:0005525">
    <property type="term" value="F:GTP binding"/>
    <property type="evidence" value="ECO:0007669"/>
    <property type="project" value="InterPro"/>
</dbReference>
<dbReference type="SUPFAM" id="SSF52540">
    <property type="entry name" value="P-loop containing nucleoside triphosphate hydrolases"/>
    <property type="match status" value="1"/>
</dbReference>
<dbReference type="Gene3D" id="3.40.50.300">
    <property type="entry name" value="P-loop containing nucleotide triphosphate hydrolases"/>
    <property type="match status" value="1"/>
</dbReference>
<dbReference type="InterPro" id="IPR027417">
    <property type="entry name" value="P-loop_NTPase"/>
</dbReference>
<dbReference type="Pfam" id="PF02263">
    <property type="entry name" value="GBP"/>
    <property type="match status" value="1"/>
</dbReference>
<proteinExistence type="predicted"/>
<evidence type="ECO:0000313" key="2">
    <source>
        <dbReference type="EMBL" id="TMW64321.1"/>
    </source>
</evidence>
<name>A0A8K1FIX9_PYTOL</name>
<keyword evidence="3" id="KW-1185">Reference proteome</keyword>
<dbReference type="EMBL" id="SPLM01000040">
    <property type="protein sequence ID" value="TMW64321.1"/>
    <property type="molecule type" value="Genomic_DNA"/>
</dbReference>
<dbReference type="GO" id="GO:0003924">
    <property type="term" value="F:GTPase activity"/>
    <property type="evidence" value="ECO:0007669"/>
    <property type="project" value="InterPro"/>
</dbReference>
<dbReference type="AlphaFoldDB" id="A0A8K1FIX9"/>
<dbReference type="OrthoDB" id="167542at2759"/>
<evidence type="ECO:0000313" key="3">
    <source>
        <dbReference type="Proteomes" id="UP000794436"/>
    </source>
</evidence>
<dbReference type="InterPro" id="IPR015894">
    <property type="entry name" value="Guanylate-bd_N"/>
</dbReference>
<gene>
    <name evidence="2" type="ORF">Poli38472_012943</name>
</gene>
<dbReference type="PANTHER" id="PTHR22796">
    <property type="entry name" value="URG4-RELATED"/>
    <property type="match status" value="1"/>
</dbReference>
<organism evidence="2 3">
    <name type="scientific">Pythium oligandrum</name>
    <name type="common">Mycoparasitic fungus</name>
    <dbReference type="NCBI Taxonomy" id="41045"/>
    <lineage>
        <taxon>Eukaryota</taxon>
        <taxon>Sar</taxon>
        <taxon>Stramenopiles</taxon>
        <taxon>Oomycota</taxon>
        <taxon>Peronosporomycetes</taxon>
        <taxon>Pythiales</taxon>
        <taxon>Pythiaceae</taxon>
        <taxon>Pythium</taxon>
    </lineage>
</organism>
<feature type="domain" description="Guanylate-binding protein N-terminal" evidence="1">
    <location>
        <begin position="343"/>
        <end position="436"/>
    </location>
</feature>
<sequence>MIVFVDAKGSASLYRFNEHYKALEVVRTIDIGAKTSLVMPLKTVLLDDGVMHVVGAKGNVQSINVRNQQLSRKSAKCCFGVEGVTWRGPLFAILDGLVLGSVGCMQDDSGSYRGVVEAISSEDYRALRQRSRDGIVLGSSEKLSVQAFGNEVVVFDEESTKLHVLTLQASVRSDSLRIRKMNSGIDENECPGAAVGSSSFSSHWMWVFYRLFEKFPVRGALYSSERGAPEQLQLQINGRAESQDMDELSGAVAGYLDRIMDELEKLHKPLYGLNLAQNHHSLVTFVPIQICRAEYNTLSVMPNGGDRSEDIAGSSPKDLQSADIVRSIRFGLLSPLLQSWGGQCVVVTSMGKQSTGKSYFLNHLTGSSFAIAGARCTDGAWMSVRVLDCHVLLVVIDFEGLGSFERTEQEDVFLSVLNASISMLTVFRMEMRLDKEIDDLFSKFQKGSQQLIKNESQLFRGKLYMSVKDVNPNDHRGVVHEFVTKFGRLLDANRENNFLTDMYAGQLEVNCSPPLSTPGYHRSLTHVQRSIREKLCGNPKAGFSTGKSFLDCIRLVLAKISILDWTSMDDSALKLKLAEMATQLPGIVRFGAIVASPIRLPTCL</sequence>
<dbReference type="Proteomes" id="UP000794436">
    <property type="component" value="Unassembled WGS sequence"/>
</dbReference>